<dbReference type="AlphaFoldDB" id="A0A1C3RF59"/>
<dbReference type="Proteomes" id="UP000231658">
    <property type="component" value="Unassembled WGS sequence"/>
</dbReference>
<sequence>MNTDTQTQIKKHADNILYEFSGKVHLNEKYGDTAQGWADFVTEDLFEHQSLSDLDYDAQDFEEEVFKFLTEYFKALPHFEIVSLTQFAKGCSDFSRAAIEKLLDNKDIPEEYYIYQGKRTYINPRLSLWLDQVYPLKQLAS</sequence>
<evidence type="ECO:0000313" key="2">
    <source>
        <dbReference type="Proteomes" id="UP000231658"/>
    </source>
</evidence>
<evidence type="ECO:0000313" key="1">
    <source>
        <dbReference type="EMBL" id="SCA55917.1"/>
    </source>
</evidence>
<gene>
    <name evidence="1" type="ORF">MTBPR1_140035</name>
</gene>
<dbReference type="EMBL" id="FLYE01000006">
    <property type="protein sequence ID" value="SCA55917.1"/>
    <property type="molecule type" value="Genomic_DNA"/>
</dbReference>
<organism evidence="1 2">
    <name type="scientific">Candidatus Terasakiella magnetica</name>
    <dbReference type="NCBI Taxonomy" id="1867952"/>
    <lineage>
        <taxon>Bacteria</taxon>
        <taxon>Pseudomonadati</taxon>
        <taxon>Pseudomonadota</taxon>
        <taxon>Alphaproteobacteria</taxon>
        <taxon>Rhodospirillales</taxon>
        <taxon>Terasakiellaceae</taxon>
        <taxon>Terasakiella</taxon>
    </lineage>
</organism>
<accession>A0A1C3RF59</accession>
<proteinExistence type="predicted"/>
<protein>
    <submittedName>
        <fullName evidence="1">Uncharacterized protein</fullName>
    </submittedName>
</protein>
<dbReference type="RefSeq" id="WP_069186615.1">
    <property type="nucleotide sequence ID" value="NZ_FLYE01000006.1"/>
</dbReference>
<reference evidence="1 2" key="1">
    <citation type="submission" date="2016-07" db="EMBL/GenBank/DDBJ databases">
        <authorList>
            <person name="Lefevre C.T."/>
        </authorList>
    </citation>
    <scope>NUCLEOTIDE SEQUENCE [LARGE SCALE GENOMIC DNA]</scope>
    <source>
        <strain evidence="1">PR1</strain>
    </source>
</reference>
<name>A0A1C3RF59_9PROT</name>
<keyword evidence="2" id="KW-1185">Reference proteome</keyword>